<dbReference type="EMBL" id="VBPA01000014">
    <property type="protein sequence ID" value="TMQ73276.1"/>
    <property type="molecule type" value="Genomic_DNA"/>
</dbReference>
<protein>
    <submittedName>
        <fullName evidence="2">Uncharacterized protein</fullName>
    </submittedName>
</protein>
<sequence>MRPIPGLASSAAARRSSTSASIASPKVCSDWARSRSTSARSGVAAASAAAVSVCPKDASIIVMRSTLERVAGSTFPRCVRASWAPLKSVQA</sequence>
<evidence type="ECO:0000256" key="1">
    <source>
        <dbReference type="SAM" id="MobiDB-lite"/>
    </source>
</evidence>
<name>A0A538UBK2_UNCEI</name>
<dbReference type="AlphaFoldDB" id="A0A538UBK2"/>
<proteinExistence type="predicted"/>
<reference evidence="2 3" key="1">
    <citation type="journal article" date="2019" name="Nat. Microbiol.">
        <title>Mediterranean grassland soil C-N compound turnover is dependent on rainfall and depth, and is mediated by genomically divergent microorganisms.</title>
        <authorList>
            <person name="Diamond S."/>
            <person name="Andeer P.F."/>
            <person name="Li Z."/>
            <person name="Crits-Christoph A."/>
            <person name="Burstein D."/>
            <person name="Anantharaman K."/>
            <person name="Lane K.R."/>
            <person name="Thomas B.C."/>
            <person name="Pan C."/>
            <person name="Northen T.R."/>
            <person name="Banfield J.F."/>
        </authorList>
    </citation>
    <scope>NUCLEOTIDE SEQUENCE [LARGE SCALE GENOMIC DNA]</scope>
    <source>
        <strain evidence="2">WS_10</strain>
    </source>
</reference>
<evidence type="ECO:0000313" key="3">
    <source>
        <dbReference type="Proteomes" id="UP000319836"/>
    </source>
</evidence>
<comment type="caution">
    <text evidence="2">The sequence shown here is derived from an EMBL/GenBank/DDBJ whole genome shotgun (WGS) entry which is preliminary data.</text>
</comment>
<feature type="region of interest" description="Disordered" evidence="1">
    <location>
        <begin position="1"/>
        <end position="24"/>
    </location>
</feature>
<dbReference type="Proteomes" id="UP000319836">
    <property type="component" value="Unassembled WGS sequence"/>
</dbReference>
<gene>
    <name evidence="2" type="ORF">E6K80_00575</name>
</gene>
<evidence type="ECO:0000313" key="2">
    <source>
        <dbReference type="EMBL" id="TMQ73276.1"/>
    </source>
</evidence>
<accession>A0A538UBK2</accession>
<feature type="compositionally biased region" description="Low complexity" evidence="1">
    <location>
        <begin position="8"/>
        <end position="24"/>
    </location>
</feature>
<organism evidence="2 3">
    <name type="scientific">Eiseniibacteriota bacterium</name>
    <dbReference type="NCBI Taxonomy" id="2212470"/>
    <lineage>
        <taxon>Bacteria</taxon>
        <taxon>Candidatus Eiseniibacteriota</taxon>
    </lineage>
</organism>